<dbReference type="Proteomes" id="UP001519273">
    <property type="component" value="Unassembled WGS sequence"/>
</dbReference>
<organism evidence="1 2">
    <name type="scientific">Paenibacillus sediminis</name>
    <dbReference type="NCBI Taxonomy" id="664909"/>
    <lineage>
        <taxon>Bacteria</taxon>
        <taxon>Bacillati</taxon>
        <taxon>Bacillota</taxon>
        <taxon>Bacilli</taxon>
        <taxon>Bacillales</taxon>
        <taxon>Paenibacillaceae</taxon>
        <taxon>Paenibacillus</taxon>
    </lineage>
</organism>
<evidence type="ECO:0000313" key="1">
    <source>
        <dbReference type="EMBL" id="MBP1938659.1"/>
    </source>
</evidence>
<gene>
    <name evidence="1" type="ORF">J2Z20_003601</name>
</gene>
<proteinExistence type="predicted"/>
<keyword evidence="2" id="KW-1185">Reference proteome</keyword>
<protein>
    <submittedName>
        <fullName evidence="1">Uncharacterized protein</fullName>
    </submittedName>
</protein>
<dbReference type="RefSeq" id="WP_209853369.1">
    <property type="nucleotide sequence ID" value="NZ_JAGGKP010000021.1"/>
</dbReference>
<accession>A0ABS4H801</accession>
<name>A0ABS4H801_9BACL</name>
<evidence type="ECO:0000313" key="2">
    <source>
        <dbReference type="Proteomes" id="UP001519273"/>
    </source>
</evidence>
<dbReference type="EMBL" id="JAGGKP010000021">
    <property type="protein sequence ID" value="MBP1938659.1"/>
    <property type="molecule type" value="Genomic_DNA"/>
</dbReference>
<sequence>MIQPDTSFHLTASRPPFGLKVEGRREYNNVRRNASAKAMRSIRADA</sequence>
<reference evidence="1 2" key="1">
    <citation type="submission" date="2021-03" db="EMBL/GenBank/DDBJ databases">
        <title>Genomic Encyclopedia of Type Strains, Phase IV (KMG-IV): sequencing the most valuable type-strain genomes for metagenomic binning, comparative biology and taxonomic classification.</title>
        <authorList>
            <person name="Goeker M."/>
        </authorList>
    </citation>
    <scope>NUCLEOTIDE SEQUENCE [LARGE SCALE GENOMIC DNA]</scope>
    <source>
        <strain evidence="1 2">DSM 23491</strain>
    </source>
</reference>
<comment type="caution">
    <text evidence="1">The sequence shown here is derived from an EMBL/GenBank/DDBJ whole genome shotgun (WGS) entry which is preliminary data.</text>
</comment>